<accession>A0A0L0D8Q4</accession>
<dbReference type="Proteomes" id="UP000054408">
    <property type="component" value="Unassembled WGS sequence"/>
</dbReference>
<organism evidence="2 3">
    <name type="scientific">Thecamonas trahens ATCC 50062</name>
    <dbReference type="NCBI Taxonomy" id="461836"/>
    <lineage>
        <taxon>Eukaryota</taxon>
        <taxon>Apusozoa</taxon>
        <taxon>Apusomonadida</taxon>
        <taxon>Apusomonadidae</taxon>
        <taxon>Thecamonas</taxon>
    </lineage>
</organism>
<feature type="compositionally biased region" description="Basic residues" evidence="1">
    <location>
        <begin position="492"/>
        <end position="511"/>
    </location>
</feature>
<proteinExistence type="predicted"/>
<keyword evidence="3" id="KW-1185">Reference proteome</keyword>
<name>A0A0L0D8Q4_THETB</name>
<reference evidence="2 3" key="1">
    <citation type="submission" date="2010-05" db="EMBL/GenBank/DDBJ databases">
        <title>The Genome Sequence of Thecamonas trahens ATCC 50062.</title>
        <authorList>
            <consortium name="The Broad Institute Genome Sequencing Platform"/>
            <person name="Russ C."/>
            <person name="Cuomo C."/>
            <person name="Shea T."/>
            <person name="Young S.K."/>
            <person name="Zeng Q."/>
            <person name="Koehrsen M."/>
            <person name="Haas B."/>
            <person name="Borodovsky M."/>
            <person name="Guigo R."/>
            <person name="Alvarado L."/>
            <person name="Berlin A."/>
            <person name="Bochicchio J."/>
            <person name="Borenstein D."/>
            <person name="Chapman S."/>
            <person name="Chen Z."/>
            <person name="Freedman E."/>
            <person name="Gellesch M."/>
            <person name="Goldberg J."/>
            <person name="Griggs A."/>
            <person name="Gujja S."/>
            <person name="Heilman E."/>
            <person name="Heiman D."/>
            <person name="Hepburn T."/>
            <person name="Howarth C."/>
            <person name="Jen D."/>
            <person name="Larson L."/>
            <person name="Mehta T."/>
            <person name="Park D."/>
            <person name="Pearson M."/>
            <person name="Roberts A."/>
            <person name="Saif S."/>
            <person name="Shenoy N."/>
            <person name="Sisk P."/>
            <person name="Stolte C."/>
            <person name="Sykes S."/>
            <person name="Thomson T."/>
            <person name="Walk T."/>
            <person name="White J."/>
            <person name="Yandava C."/>
            <person name="Burger G."/>
            <person name="Gray M.W."/>
            <person name="Holland P.W.H."/>
            <person name="King N."/>
            <person name="Lang F.B.F."/>
            <person name="Roger A.J."/>
            <person name="Ruiz-Trillo I."/>
            <person name="Lander E."/>
            <person name="Nusbaum C."/>
        </authorList>
    </citation>
    <scope>NUCLEOTIDE SEQUENCE [LARGE SCALE GENOMIC DNA]</scope>
    <source>
        <strain evidence="2 3">ATCC 50062</strain>
    </source>
</reference>
<sequence length="519" mass="55688">MATGGRVSALSRSEHESYLGALAALREDPTRQDALAAIAALHPVVEREQAAFRKVMEQVYAHAGRYNILHPHVRSTMASYLAARAAAQAEWYPASVRYSAGETVYLGRKAGPDTGEASFECLTHLDRPYTFAMGKNDPLPMPWHASDGAPRILPPISLDTEAEGAAAAFEADVVIDAETLETLFGVATPNRDPAWTLPVVVDAAGVAFVDPPALPASVDKLHPRTLNQMYFEGAYESLLAANIEPVVHFRYSGWRLGSLRMVVRSRCLGLDPATPEAVLGAAVKLEYLRPNAWEHMEPTAAIKLIVHSLTRGSGRVSLAHIAPSSNTVEATEPVDASLVASVESFGAACALVAAVLGKVARSPQGRCIISHAHRHASAAILVGDDDGPQSLQGAIHVALAGSRSSVPYIKPLWQNGSAIEDTFPVDERLDSKRAAIKIRPDGSRFVDCCHYYARTGSCARDDCVFPHITEAEVRELCARHNLECPALTAKPARGRAKKKRWRARKGKGKGKGKGEAGGS</sequence>
<dbReference type="GeneID" id="25563474"/>
<dbReference type="AlphaFoldDB" id="A0A0L0D8Q4"/>
<dbReference type="RefSeq" id="XP_013759157.1">
    <property type="nucleotide sequence ID" value="XM_013903703.1"/>
</dbReference>
<dbReference type="OMA" id="HEQYLML"/>
<feature type="region of interest" description="Disordered" evidence="1">
    <location>
        <begin position="491"/>
        <end position="519"/>
    </location>
</feature>
<evidence type="ECO:0000313" key="3">
    <source>
        <dbReference type="Proteomes" id="UP000054408"/>
    </source>
</evidence>
<evidence type="ECO:0000313" key="2">
    <source>
        <dbReference type="EMBL" id="KNC47673.1"/>
    </source>
</evidence>
<dbReference type="EMBL" id="GL349448">
    <property type="protein sequence ID" value="KNC47673.1"/>
    <property type="molecule type" value="Genomic_DNA"/>
</dbReference>
<gene>
    <name evidence="2" type="ORF">AMSG_03904</name>
</gene>
<evidence type="ECO:0008006" key="4">
    <source>
        <dbReference type="Google" id="ProtNLM"/>
    </source>
</evidence>
<protein>
    <recommendedName>
        <fullName evidence="4">C3H1-type domain-containing protein</fullName>
    </recommendedName>
</protein>
<evidence type="ECO:0000256" key="1">
    <source>
        <dbReference type="SAM" id="MobiDB-lite"/>
    </source>
</evidence>